<dbReference type="OrthoDB" id="10587291at2759"/>
<keyword evidence="3" id="KW-1185">Reference proteome</keyword>
<feature type="compositionally biased region" description="Polar residues" evidence="1">
    <location>
        <begin position="32"/>
        <end position="42"/>
    </location>
</feature>
<proteinExistence type="predicted"/>
<organism evidence="2 3">
    <name type="scientific">Elysia chlorotica</name>
    <name type="common">Eastern emerald elysia</name>
    <name type="synonym">Sea slug</name>
    <dbReference type="NCBI Taxonomy" id="188477"/>
    <lineage>
        <taxon>Eukaryota</taxon>
        <taxon>Metazoa</taxon>
        <taxon>Spiralia</taxon>
        <taxon>Lophotrochozoa</taxon>
        <taxon>Mollusca</taxon>
        <taxon>Gastropoda</taxon>
        <taxon>Heterobranchia</taxon>
        <taxon>Euthyneura</taxon>
        <taxon>Panpulmonata</taxon>
        <taxon>Sacoglossa</taxon>
        <taxon>Placobranchoidea</taxon>
        <taxon>Plakobranchidae</taxon>
        <taxon>Elysia</taxon>
    </lineage>
</organism>
<sequence>MKQKLISASGSGSSGKSAGPLHPLHSLLHPFAQNQSKPPTTGHSKKGKELTPSSSFLLGNKGDNKPSAMKFTMAPGGRTFLFDNSGNGEKRGNKYDGSHVTAGKQGNGATDVRHQHLTLTLTHTHKQTHAHFGERMAGDQRSPTPSAHIESSINDILCAHGYSSLIVKSSRLVSSKATTVLKKAMEICCNVSLNNMSVTFK</sequence>
<feature type="region of interest" description="Disordered" evidence="1">
    <location>
        <begin position="1"/>
        <end position="67"/>
    </location>
</feature>
<accession>A0A3S0ZP90</accession>
<comment type="caution">
    <text evidence="2">The sequence shown here is derived from an EMBL/GenBank/DDBJ whole genome shotgun (WGS) entry which is preliminary data.</text>
</comment>
<gene>
    <name evidence="2" type="ORF">EGW08_020195</name>
</gene>
<dbReference type="Proteomes" id="UP000271974">
    <property type="component" value="Unassembled WGS sequence"/>
</dbReference>
<feature type="compositionally biased region" description="Low complexity" evidence="1">
    <location>
        <begin position="7"/>
        <end position="30"/>
    </location>
</feature>
<dbReference type="AlphaFoldDB" id="A0A3S0ZP90"/>
<reference evidence="2 3" key="1">
    <citation type="submission" date="2019-01" db="EMBL/GenBank/DDBJ databases">
        <title>A draft genome assembly of the solar-powered sea slug Elysia chlorotica.</title>
        <authorList>
            <person name="Cai H."/>
            <person name="Li Q."/>
            <person name="Fang X."/>
            <person name="Li J."/>
            <person name="Curtis N.E."/>
            <person name="Altenburger A."/>
            <person name="Shibata T."/>
            <person name="Feng M."/>
            <person name="Maeda T."/>
            <person name="Schwartz J.A."/>
            <person name="Shigenobu S."/>
            <person name="Lundholm N."/>
            <person name="Nishiyama T."/>
            <person name="Yang H."/>
            <person name="Hasebe M."/>
            <person name="Li S."/>
            <person name="Pierce S.K."/>
            <person name="Wang J."/>
        </authorList>
    </citation>
    <scope>NUCLEOTIDE SEQUENCE [LARGE SCALE GENOMIC DNA]</scope>
    <source>
        <strain evidence="2">EC2010</strain>
        <tissue evidence="2">Whole organism of an adult</tissue>
    </source>
</reference>
<name>A0A3S0ZP90_ELYCH</name>
<dbReference type="EMBL" id="RQTK01001124">
    <property type="protein sequence ID" value="RUS72048.1"/>
    <property type="molecule type" value="Genomic_DNA"/>
</dbReference>
<evidence type="ECO:0000313" key="2">
    <source>
        <dbReference type="EMBL" id="RUS72048.1"/>
    </source>
</evidence>
<protein>
    <submittedName>
        <fullName evidence="2">Uncharacterized protein</fullName>
    </submittedName>
</protein>
<evidence type="ECO:0000256" key="1">
    <source>
        <dbReference type="SAM" id="MobiDB-lite"/>
    </source>
</evidence>
<evidence type="ECO:0000313" key="3">
    <source>
        <dbReference type="Proteomes" id="UP000271974"/>
    </source>
</evidence>